<keyword evidence="2" id="KW-1185">Reference proteome</keyword>
<dbReference type="EMBL" id="AEPZ01000010">
    <property type="protein sequence ID" value="EFU81361.1"/>
    <property type="molecule type" value="Genomic_DNA"/>
</dbReference>
<protein>
    <submittedName>
        <fullName evidence="1">Uncharacterized protein</fullName>
    </submittedName>
</protein>
<gene>
    <name evidence="1" type="ORF">HMPREF0576_1203</name>
</gene>
<dbReference type="AlphaFoldDB" id="E6M5R9"/>
<reference evidence="1 2" key="1">
    <citation type="submission" date="2010-12" db="EMBL/GenBank/DDBJ databases">
        <authorList>
            <person name="Muzny D."/>
            <person name="Qin X."/>
            <person name="Deng J."/>
            <person name="Jiang H."/>
            <person name="Liu Y."/>
            <person name="Qu J."/>
            <person name="Song X.-Z."/>
            <person name="Zhang L."/>
            <person name="Thornton R."/>
            <person name="Coyle M."/>
            <person name="Francisco L."/>
            <person name="Jackson L."/>
            <person name="Javaid M."/>
            <person name="Korchina V."/>
            <person name="Kovar C."/>
            <person name="Mata R."/>
            <person name="Mathew T."/>
            <person name="Ngo R."/>
            <person name="Nguyen L."/>
            <person name="Nguyen N."/>
            <person name="Okwuonu G."/>
            <person name="Ongeri F."/>
            <person name="Pham C."/>
            <person name="Simmons D."/>
            <person name="Wilczek-Boney K."/>
            <person name="Hale W."/>
            <person name="Jakkamsetti A."/>
            <person name="Pham P."/>
            <person name="Ruth R."/>
            <person name="San Lucas F."/>
            <person name="Warren J."/>
            <person name="Zhang J."/>
            <person name="Zhao Z."/>
            <person name="Zhou C."/>
            <person name="Zhu D."/>
            <person name="Lee S."/>
            <person name="Bess C."/>
            <person name="Blankenburg K."/>
            <person name="Forbes L."/>
            <person name="Fu Q."/>
            <person name="Gubbala S."/>
            <person name="Hirani K."/>
            <person name="Jayaseelan J.C."/>
            <person name="Lara F."/>
            <person name="Munidasa M."/>
            <person name="Palculict T."/>
            <person name="Patil S."/>
            <person name="Pu L.-L."/>
            <person name="Saada N."/>
            <person name="Tang L."/>
            <person name="Weissenberger G."/>
            <person name="Zhu Y."/>
            <person name="Hemphill L."/>
            <person name="Shang Y."/>
            <person name="Youmans B."/>
            <person name="Ayvaz T."/>
            <person name="Ross M."/>
            <person name="Santibanez J."/>
            <person name="Aqrawi P."/>
            <person name="Gross S."/>
            <person name="Joshi V."/>
            <person name="Fowler G."/>
            <person name="Nazareth L."/>
            <person name="Reid J."/>
            <person name="Worley K."/>
            <person name="Petrosino J."/>
            <person name="Highlander S."/>
            <person name="Gibbs R."/>
        </authorList>
    </citation>
    <scope>NUCLEOTIDE SEQUENCE [LARGE SCALE GENOMIC DNA]</scope>
    <source>
        <strain evidence="1 2">ATCC 35242</strain>
    </source>
</reference>
<proteinExistence type="predicted"/>
<organism evidence="1 2">
    <name type="scientific">Mobiluncus holmesii ATCC 35242</name>
    <dbReference type="NCBI Taxonomy" id="887899"/>
    <lineage>
        <taxon>Bacteria</taxon>
        <taxon>Bacillati</taxon>
        <taxon>Actinomycetota</taxon>
        <taxon>Actinomycetes</taxon>
        <taxon>Actinomycetales</taxon>
        <taxon>Actinomycetaceae</taxon>
        <taxon>Mobiluncus</taxon>
    </lineage>
</organism>
<evidence type="ECO:0000313" key="2">
    <source>
        <dbReference type="Proteomes" id="UP000003343"/>
    </source>
</evidence>
<accession>E6M5R9</accession>
<comment type="caution">
    <text evidence="1">The sequence shown here is derived from an EMBL/GenBank/DDBJ whole genome shotgun (WGS) entry which is preliminary data.</text>
</comment>
<dbReference type="HOGENOM" id="CLU_3292538_0_0_11"/>
<sequence>MRAAYPGTGKVSYFGLIFLVTTLLTGQNRPSEFIVFQKRF</sequence>
<dbReference type="Proteomes" id="UP000003343">
    <property type="component" value="Unassembled WGS sequence"/>
</dbReference>
<evidence type="ECO:0000313" key="1">
    <source>
        <dbReference type="EMBL" id="EFU81361.1"/>
    </source>
</evidence>
<name>E6M5R9_9ACTO</name>